<dbReference type="KEGG" id="arui:G6M88_00060"/>
<dbReference type="AlphaFoldDB" id="A0AAE7UP28"/>
<name>A0AAE7UP28_9HYPH</name>
<dbReference type="Proteomes" id="UP000822331">
    <property type="component" value="Unassembled WGS sequence"/>
</dbReference>
<evidence type="ECO:0000313" key="4">
    <source>
        <dbReference type="Proteomes" id="UP000822331"/>
    </source>
</evidence>
<reference evidence="2" key="2">
    <citation type="submission" date="2020-02" db="EMBL/GenBank/DDBJ databases">
        <title>Unexpected conservation and global transmission of agrobacterial virulence plasmids.</title>
        <authorList>
            <person name="Weisberg A.J."/>
            <person name="Davis E.W. II"/>
            <person name="Tabima J.R."/>
            <person name="Belcher M.S."/>
            <person name="Miller M."/>
            <person name="Kuo C.-H."/>
            <person name="Loper J.E."/>
            <person name="Grunwald N.J."/>
            <person name="Putnam M.L."/>
            <person name="Chang J.H."/>
        </authorList>
    </citation>
    <scope>NUCLEOTIDE SEQUENCE</scope>
    <source>
        <strain evidence="2">W2/73</strain>
    </source>
</reference>
<dbReference type="EMBL" id="JAAMCP010000004">
    <property type="protein sequence ID" value="NTF36429.1"/>
    <property type="molecule type" value="Genomic_DNA"/>
</dbReference>
<protein>
    <submittedName>
        <fullName evidence="2">Uncharacterized protein</fullName>
    </submittedName>
</protein>
<proteinExistence type="predicted"/>
<accession>A0AAE7UP28</accession>
<evidence type="ECO:0000313" key="1">
    <source>
        <dbReference type="EMBL" id="NTF36429.1"/>
    </source>
</evidence>
<dbReference type="EMBL" id="CP049206">
    <property type="protein sequence ID" value="QTF98901.1"/>
    <property type="molecule type" value="Genomic_DNA"/>
</dbReference>
<dbReference type="Proteomes" id="UP000663912">
    <property type="component" value="Chromosome 1"/>
</dbReference>
<organism evidence="2 3">
    <name type="scientific">Agrobacterium rubi</name>
    <dbReference type="NCBI Taxonomy" id="28099"/>
    <lineage>
        <taxon>Bacteria</taxon>
        <taxon>Pseudomonadati</taxon>
        <taxon>Pseudomonadota</taxon>
        <taxon>Alphaproteobacteria</taxon>
        <taxon>Hyphomicrobiales</taxon>
        <taxon>Rhizobiaceae</taxon>
        <taxon>Rhizobium/Agrobacterium group</taxon>
        <taxon>Agrobacterium</taxon>
    </lineage>
</organism>
<dbReference type="RefSeq" id="WP_158006464.1">
    <property type="nucleotide sequence ID" value="NZ_CP049206.1"/>
</dbReference>
<sequence length="134" mass="14516">MNGKKSNAAAHIGYVPTDIRDGSLSWIRDRRLSSALPRCAPASRAQERATFVGVFCGPRVFGKKAATSAGKCEAGFARPKSSSVHSGLSASMTVLFDITVELPMVDLFRRYYHCGKRRAMWPSAIGNAKFCATT</sequence>
<evidence type="ECO:0000313" key="3">
    <source>
        <dbReference type="Proteomes" id="UP000663912"/>
    </source>
</evidence>
<keyword evidence="4" id="KW-1185">Reference proteome</keyword>
<gene>
    <name evidence="1" type="ORF">G6L72_06835</name>
    <name evidence="2" type="ORF">G6M88_00060</name>
</gene>
<evidence type="ECO:0000313" key="2">
    <source>
        <dbReference type="EMBL" id="QTF98901.1"/>
    </source>
</evidence>
<reference evidence="1 4" key="1">
    <citation type="journal article" date="2020" name="Science">
        <title>Unexpected conservation and global transmission of agrobacterial virulence plasmids.</title>
        <authorList>
            <person name="Weisberg A.J."/>
            <person name="Davis E.W. 2nd"/>
            <person name="Tabima J."/>
            <person name="Belcher M.S."/>
            <person name="Miller M."/>
            <person name="Kuo C.H."/>
            <person name="Loper J.E."/>
            <person name="Grunwald N.J."/>
            <person name="Putnam M.L."/>
            <person name="Chang J.H."/>
        </authorList>
    </citation>
    <scope>NUCLEOTIDE SEQUENCE [LARGE SCALE GENOMIC DNA]</scope>
    <source>
        <strain evidence="1 4">A19/93</strain>
    </source>
</reference>